<feature type="compositionally biased region" description="Low complexity" evidence="1">
    <location>
        <begin position="91"/>
        <end position="113"/>
    </location>
</feature>
<dbReference type="SUPFAM" id="SSF52200">
    <property type="entry name" value="Toll/Interleukin receptor TIR domain"/>
    <property type="match status" value="1"/>
</dbReference>
<proteinExistence type="predicted"/>
<dbReference type="GO" id="GO:0007165">
    <property type="term" value="P:signal transduction"/>
    <property type="evidence" value="ECO:0007669"/>
    <property type="project" value="InterPro"/>
</dbReference>
<evidence type="ECO:0000313" key="3">
    <source>
        <dbReference type="EMBL" id="XDQ33991.1"/>
    </source>
</evidence>
<keyword evidence="3" id="KW-0675">Receptor</keyword>
<name>A0AB39PTY6_9ACTN</name>
<protein>
    <submittedName>
        <fullName evidence="3">Toll/interleukin-1 receptor domain-containing protein</fullName>
    </submittedName>
</protein>
<dbReference type="InterPro" id="IPR000157">
    <property type="entry name" value="TIR_dom"/>
</dbReference>
<dbReference type="EMBL" id="CP163439">
    <property type="protein sequence ID" value="XDQ33991.1"/>
    <property type="molecule type" value="Genomic_DNA"/>
</dbReference>
<evidence type="ECO:0000259" key="2">
    <source>
        <dbReference type="Pfam" id="PF13676"/>
    </source>
</evidence>
<reference evidence="3" key="1">
    <citation type="submission" date="2024-07" db="EMBL/GenBank/DDBJ databases">
        <authorList>
            <person name="Yu S.T."/>
        </authorList>
    </citation>
    <scope>NUCLEOTIDE SEQUENCE</scope>
    <source>
        <strain evidence="3">R28</strain>
    </source>
</reference>
<dbReference type="AlphaFoldDB" id="A0AB39PTY6"/>
<evidence type="ECO:0000256" key="1">
    <source>
        <dbReference type="SAM" id="MobiDB-lite"/>
    </source>
</evidence>
<sequence>MWDVFLSYSRGDVERVRPLARALRDGGLDVFTDETGVESFAGISATIRRELGRSKALLAFYSTGYPEREACQWELTTAYLAGLGEGDRGAGSWWSTRSGRRTTSSPWNCVTPDTPRPTTSPPSWPTYART</sequence>
<gene>
    <name evidence="3" type="ORF">AB5J49_11975</name>
</gene>
<feature type="compositionally biased region" description="Pro residues" evidence="1">
    <location>
        <begin position="114"/>
        <end position="124"/>
    </location>
</feature>
<dbReference type="RefSeq" id="WP_369168570.1">
    <property type="nucleotide sequence ID" value="NZ_CP163439.1"/>
</dbReference>
<dbReference type="Pfam" id="PF13676">
    <property type="entry name" value="TIR_2"/>
    <property type="match status" value="1"/>
</dbReference>
<feature type="domain" description="TIR" evidence="2">
    <location>
        <begin position="4"/>
        <end position="80"/>
    </location>
</feature>
<accession>A0AB39PTY6</accession>
<feature type="region of interest" description="Disordered" evidence="1">
    <location>
        <begin position="88"/>
        <end position="130"/>
    </location>
</feature>
<organism evidence="3">
    <name type="scientific">Streptomyces sp. R28</name>
    <dbReference type="NCBI Taxonomy" id="3238628"/>
    <lineage>
        <taxon>Bacteria</taxon>
        <taxon>Bacillati</taxon>
        <taxon>Actinomycetota</taxon>
        <taxon>Actinomycetes</taxon>
        <taxon>Kitasatosporales</taxon>
        <taxon>Streptomycetaceae</taxon>
        <taxon>Streptomyces</taxon>
    </lineage>
</organism>
<dbReference type="Gene3D" id="3.40.50.10140">
    <property type="entry name" value="Toll/interleukin-1 receptor homology (TIR) domain"/>
    <property type="match status" value="1"/>
</dbReference>
<dbReference type="InterPro" id="IPR035897">
    <property type="entry name" value="Toll_tir_struct_dom_sf"/>
</dbReference>